<comment type="caution">
    <text evidence="2">The sequence shown here is derived from an EMBL/GenBank/DDBJ whole genome shotgun (WGS) entry which is preliminary data.</text>
</comment>
<accession>A0A9P3FZE6</accession>
<dbReference type="Proteomes" id="UP000703269">
    <property type="component" value="Unassembled WGS sequence"/>
</dbReference>
<dbReference type="AlphaFoldDB" id="A0A9P3FZE6"/>
<evidence type="ECO:0000256" key="1">
    <source>
        <dbReference type="SAM" id="MobiDB-lite"/>
    </source>
</evidence>
<keyword evidence="3" id="KW-1185">Reference proteome</keyword>
<name>A0A9P3FZE6_9APHY</name>
<sequence>MSSAENQPESLFDSFRCSVARRRRIVEATQAAHATPRSLQSERSHPSQDSHLLLAQSADLRTGWEPKSARNLRRLYAKARESCATSTYECGEVHTASALASPPCTPAWPAGPPA</sequence>
<feature type="region of interest" description="Disordered" evidence="1">
    <location>
        <begin position="28"/>
        <end position="51"/>
    </location>
</feature>
<gene>
    <name evidence="2" type="ORF">PsYK624_011860</name>
</gene>
<evidence type="ECO:0000313" key="3">
    <source>
        <dbReference type="Proteomes" id="UP000703269"/>
    </source>
</evidence>
<dbReference type="EMBL" id="BPQB01000002">
    <property type="protein sequence ID" value="GJE85109.1"/>
    <property type="molecule type" value="Genomic_DNA"/>
</dbReference>
<evidence type="ECO:0000313" key="2">
    <source>
        <dbReference type="EMBL" id="GJE85109.1"/>
    </source>
</evidence>
<organism evidence="2 3">
    <name type="scientific">Phanerochaete sordida</name>
    <dbReference type="NCBI Taxonomy" id="48140"/>
    <lineage>
        <taxon>Eukaryota</taxon>
        <taxon>Fungi</taxon>
        <taxon>Dikarya</taxon>
        <taxon>Basidiomycota</taxon>
        <taxon>Agaricomycotina</taxon>
        <taxon>Agaricomycetes</taxon>
        <taxon>Polyporales</taxon>
        <taxon>Phanerochaetaceae</taxon>
        <taxon>Phanerochaete</taxon>
    </lineage>
</organism>
<reference evidence="2 3" key="1">
    <citation type="submission" date="2021-08" db="EMBL/GenBank/DDBJ databases">
        <title>Draft Genome Sequence of Phanerochaete sordida strain YK-624.</title>
        <authorList>
            <person name="Mori T."/>
            <person name="Dohra H."/>
            <person name="Suzuki T."/>
            <person name="Kawagishi H."/>
            <person name="Hirai H."/>
        </authorList>
    </citation>
    <scope>NUCLEOTIDE SEQUENCE [LARGE SCALE GENOMIC DNA]</scope>
    <source>
        <strain evidence="2 3">YK-624</strain>
    </source>
</reference>
<protein>
    <submittedName>
        <fullName evidence="2">Uncharacterized protein</fullName>
    </submittedName>
</protein>
<proteinExistence type="predicted"/>